<evidence type="ECO:0000256" key="1">
    <source>
        <dbReference type="SAM" id="Phobius"/>
    </source>
</evidence>
<organism evidence="2 3">
    <name type="scientific">Halolamina pelagica</name>
    <dbReference type="NCBI Taxonomy" id="699431"/>
    <lineage>
        <taxon>Archaea</taxon>
        <taxon>Methanobacteriati</taxon>
        <taxon>Methanobacteriota</taxon>
        <taxon>Stenosarchaea group</taxon>
        <taxon>Halobacteria</taxon>
        <taxon>Halobacteriales</taxon>
        <taxon>Haloferacaceae</taxon>
    </lineage>
</organism>
<dbReference type="Proteomes" id="UP000050535">
    <property type="component" value="Unassembled WGS sequence"/>
</dbReference>
<keyword evidence="1" id="KW-0472">Membrane</keyword>
<keyword evidence="1" id="KW-1133">Transmembrane helix</keyword>
<sequence length="151" mass="16215">MSSVLWQVPDRSDLRIHAALYALLFVALYLPPSVRPGGTGPMGKLKLALTLIAIFGSPAVVGYRRHSPLVAFALSYLFVMTGRIITGMWRAVAMGASSQRSLLDRFVDDLLYDVPELAVPIAITGYVGGLAAATVARAEWGPSLSADRIRS</sequence>
<name>A0A0P7GC26_9EURY</name>
<gene>
    <name evidence="2" type="ORF">SY89_02189</name>
</gene>
<feature type="transmembrane region" description="Helical" evidence="1">
    <location>
        <begin position="43"/>
        <end position="63"/>
    </location>
</feature>
<comment type="caution">
    <text evidence="2">The sequence shown here is derived from an EMBL/GenBank/DDBJ whole genome shotgun (WGS) entry which is preliminary data.</text>
</comment>
<evidence type="ECO:0000313" key="3">
    <source>
        <dbReference type="Proteomes" id="UP000050535"/>
    </source>
</evidence>
<evidence type="ECO:0000313" key="2">
    <source>
        <dbReference type="EMBL" id="KPN31442.1"/>
    </source>
</evidence>
<keyword evidence="1" id="KW-0812">Transmembrane</keyword>
<dbReference type="EMBL" id="LGUC01000001">
    <property type="protein sequence ID" value="KPN31442.1"/>
    <property type="molecule type" value="Genomic_DNA"/>
</dbReference>
<accession>A0A0P7GC26</accession>
<protein>
    <submittedName>
        <fullName evidence="2">Uncharacterized protein</fullName>
    </submittedName>
</protein>
<dbReference type="RefSeq" id="WP_054584045.1">
    <property type="nucleotide sequence ID" value="NZ_LGUC01000001.1"/>
</dbReference>
<dbReference type="AlphaFoldDB" id="A0A0P7GC26"/>
<feature type="transmembrane region" description="Helical" evidence="1">
    <location>
        <begin position="14"/>
        <end position="31"/>
    </location>
</feature>
<feature type="transmembrane region" description="Helical" evidence="1">
    <location>
        <begin position="69"/>
        <end position="92"/>
    </location>
</feature>
<reference evidence="3" key="1">
    <citation type="submission" date="2013-11" db="EMBL/GenBank/DDBJ databases">
        <authorList>
            <person name="Hoang H.T."/>
            <person name="Killian M.L."/>
            <person name="Madson D.M."/>
            <person name="Arruda P.H.E."/>
            <person name="Sun D."/>
            <person name="Schwartz K.J."/>
            <person name="Yoon K."/>
        </authorList>
    </citation>
    <scope>NUCLEOTIDE SEQUENCE [LARGE SCALE GENOMIC DNA]</scope>
    <source>
        <strain evidence="3">CDK2</strain>
    </source>
</reference>
<proteinExistence type="predicted"/>
<keyword evidence="3" id="KW-1185">Reference proteome</keyword>